<evidence type="ECO:0000313" key="2">
    <source>
        <dbReference type="EMBL" id="KAK3377661.1"/>
    </source>
</evidence>
<organism evidence="2 3">
    <name type="scientific">Podospora didyma</name>
    <dbReference type="NCBI Taxonomy" id="330526"/>
    <lineage>
        <taxon>Eukaryota</taxon>
        <taxon>Fungi</taxon>
        <taxon>Dikarya</taxon>
        <taxon>Ascomycota</taxon>
        <taxon>Pezizomycotina</taxon>
        <taxon>Sordariomycetes</taxon>
        <taxon>Sordariomycetidae</taxon>
        <taxon>Sordariales</taxon>
        <taxon>Podosporaceae</taxon>
        <taxon>Podospora</taxon>
    </lineage>
</organism>
<accession>A0AAE0KJ89</accession>
<sequence>MDNSCEMLQQAVIDTNQPLTPEKLKQLRNKRNKRRQTLFRKGDELRMCGARIYLLVEMNNKRYIYNSGPGWPPAPEKIMKESYPLPIQYGPGSFRKDEVKGKGGIPDNFPPPDP</sequence>
<reference evidence="2" key="1">
    <citation type="journal article" date="2023" name="Mol. Phylogenet. Evol.">
        <title>Genome-scale phylogeny and comparative genomics of the fungal order Sordariales.</title>
        <authorList>
            <person name="Hensen N."/>
            <person name="Bonometti L."/>
            <person name="Westerberg I."/>
            <person name="Brannstrom I.O."/>
            <person name="Guillou S."/>
            <person name="Cros-Aarteil S."/>
            <person name="Calhoun S."/>
            <person name="Haridas S."/>
            <person name="Kuo A."/>
            <person name="Mondo S."/>
            <person name="Pangilinan J."/>
            <person name="Riley R."/>
            <person name="LaButti K."/>
            <person name="Andreopoulos B."/>
            <person name="Lipzen A."/>
            <person name="Chen C."/>
            <person name="Yan M."/>
            <person name="Daum C."/>
            <person name="Ng V."/>
            <person name="Clum A."/>
            <person name="Steindorff A."/>
            <person name="Ohm R.A."/>
            <person name="Martin F."/>
            <person name="Silar P."/>
            <person name="Natvig D.O."/>
            <person name="Lalanne C."/>
            <person name="Gautier V."/>
            <person name="Ament-Velasquez S.L."/>
            <person name="Kruys A."/>
            <person name="Hutchinson M.I."/>
            <person name="Powell A.J."/>
            <person name="Barry K."/>
            <person name="Miller A.N."/>
            <person name="Grigoriev I.V."/>
            <person name="Debuchy R."/>
            <person name="Gladieux P."/>
            <person name="Hiltunen Thoren M."/>
            <person name="Johannesson H."/>
        </authorList>
    </citation>
    <scope>NUCLEOTIDE SEQUENCE</scope>
    <source>
        <strain evidence="2">CBS 232.78</strain>
    </source>
</reference>
<dbReference type="EMBL" id="JAULSW010000006">
    <property type="protein sequence ID" value="KAK3377661.1"/>
    <property type="molecule type" value="Genomic_DNA"/>
</dbReference>
<reference evidence="2" key="2">
    <citation type="submission" date="2023-06" db="EMBL/GenBank/DDBJ databases">
        <authorList>
            <consortium name="Lawrence Berkeley National Laboratory"/>
            <person name="Haridas S."/>
            <person name="Hensen N."/>
            <person name="Bonometti L."/>
            <person name="Westerberg I."/>
            <person name="Brannstrom I.O."/>
            <person name="Guillou S."/>
            <person name="Cros-Aarteil S."/>
            <person name="Calhoun S."/>
            <person name="Kuo A."/>
            <person name="Mondo S."/>
            <person name="Pangilinan J."/>
            <person name="Riley R."/>
            <person name="LaButti K."/>
            <person name="Andreopoulos B."/>
            <person name="Lipzen A."/>
            <person name="Chen C."/>
            <person name="Yanf M."/>
            <person name="Daum C."/>
            <person name="Ng V."/>
            <person name="Clum A."/>
            <person name="Steindorff A."/>
            <person name="Ohm R."/>
            <person name="Martin F."/>
            <person name="Silar P."/>
            <person name="Natvig D."/>
            <person name="Lalanne C."/>
            <person name="Gautier V."/>
            <person name="Ament-velasquez S.L."/>
            <person name="Kruys A."/>
            <person name="Hutchinson M.I."/>
            <person name="Powell A.J."/>
            <person name="Barry K."/>
            <person name="Miller A.N."/>
            <person name="Grigoriev I.V."/>
            <person name="Debuchy R."/>
            <person name="Gladieux P."/>
            <person name="Thoren M.H."/>
            <person name="Johannesson H."/>
        </authorList>
    </citation>
    <scope>NUCLEOTIDE SEQUENCE</scope>
    <source>
        <strain evidence="2">CBS 232.78</strain>
    </source>
</reference>
<keyword evidence="3" id="KW-1185">Reference proteome</keyword>
<dbReference type="AlphaFoldDB" id="A0AAE0KJ89"/>
<evidence type="ECO:0000313" key="3">
    <source>
        <dbReference type="Proteomes" id="UP001285441"/>
    </source>
</evidence>
<name>A0AAE0KJ89_9PEZI</name>
<evidence type="ECO:0008006" key="4">
    <source>
        <dbReference type="Google" id="ProtNLM"/>
    </source>
</evidence>
<protein>
    <recommendedName>
        <fullName evidence="4">MADS-box domain-containing protein</fullName>
    </recommendedName>
</protein>
<feature type="region of interest" description="Disordered" evidence="1">
    <location>
        <begin position="90"/>
        <end position="114"/>
    </location>
</feature>
<evidence type="ECO:0000256" key="1">
    <source>
        <dbReference type="SAM" id="MobiDB-lite"/>
    </source>
</evidence>
<gene>
    <name evidence="2" type="ORF">B0H63DRAFT_221754</name>
</gene>
<dbReference type="Proteomes" id="UP001285441">
    <property type="component" value="Unassembled WGS sequence"/>
</dbReference>
<comment type="caution">
    <text evidence="2">The sequence shown here is derived from an EMBL/GenBank/DDBJ whole genome shotgun (WGS) entry which is preliminary data.</text>
</comment>
<proteinExistence type="predicted"/>